<organism evidence="3 4">
    <name type="scientific">Nocardiopsis suaedae</name>
    <dbReference type="NCBI Taxonomy" id="3018444"/>
    <lineage>
        <taxon>Bacteria</taxon>
        <taxon>Bacillati</taxon>
        <taxon>Actinomycetota</taxon>
        <taxon>Actinomycetes</taxon>
        <taxon>Streptosporangiales</taxon>
        <taxon>Nocardiopsidaceae</taxon>
        <taxon>Nocardiopsis</taxon>
    </lineage>
</organism>
<feature type="region of interest" description="Disordered" evidence="1">
    <location>
        <begin position="146"/>
        <end position="183"/>
    </location>
</feature>
<dbReference type="CDD" id="cd07823">
    <property type="entry name" value="SRPBCC_5"/>
    <property type="match status" value="1"/>
</dbReference>
<dbReference type="PANTHER" id="PTHR38588:SF1">
    <property type="entry name" value="BLL0334 PROTEIN"/>
    <property type="match status" value="1"/>
</dbReference>
<name>A0ABT4TS58_9ACTN</name>
<evidence type="ECO:0000256" key="1">
    <source>
        <dbReference type="SAM" id="MobiDB-lite"/>
    </source>
</evidence>
<evidence type="ECO:0000256" key="2">
    <source>
        <dbReference type="SAM" id="Phobius"/>
    </source>
</evidence>
<dbReference type="EMBL" id="JAQFWP010000056">
    <property type="protein sequence ID" value="MDA2807509.1"/>
    <property type="molecule type" value="Genomic_DNA"/>
</dbReference>
<dbReference type="InterPro" id="IPR023393">
    <property type="entry name" value="START-like_dom_sf"/>
</dbReference>
<reference evidence="3" key="1">
    <citation type="submission" date="2023-01" db="EMBL/GenBank/DDBJ databases">
        <title>Draft genome sequence of Nocardiopsis sp. LSu2-4 isolated from halophytes.</title>
        <authorList>
            <person name="Duangmal K."/>
            <person name="Chantavorakit T."/>
        </authorList>
    </citation>
    <scope>NUCLEOTIDE SEQUENCE</scope>
    <source>
        <strain evidence="3">LSu2-4</strain>
    </source>
</reference>
<keyword evidence="4" id="KW-1185">Reference proteome</keyword>
<dbReference type="Proteomes" id="UP001165685">
    <property type="component" value="Unassembled WGS sequence"/>
</dbReference>
<dbReference type="Gene3D" id="3.30.530.20">
    <property type="match status" value="1"/>
</dbReference>
<protein>
    <submittedName>
        <fullName evidence="3">SRPBCC family protein</fullName>
    </submittedName>
</protein>
<dbReference type="PANTHER" id="PTHR38588">
    <property type="entry name" value="BLL0334 PROTEIN"/>
    <property type="match status" value="1"/>
</dbReference>
<sequence>MSMRLEHEFGVPVPVGRAWEVLLDPERVAPCVPGATLESVDGDTVTGKVRVKVGPITVTYRGEARFTERDADARRVRIEASGKEARGSGTASASVVASLSDDGAGATRVEVAADLKVTGRVAQFGRGVMADVSGRLVNRFAESLAEELAAPEDPEPSPSGPEEERPGAASGADGRVPDREAASAVHEVHRAAGRAAQAEEEALDALRTAGVPVLKRLAPVAAVAVVLLLGARWLRRRGRRRRQG</sequence>
<evidence type="ECO:0000313" key="4">
    <source>
        <dbReference type="Proteomes" id="UP001165685"/>
    </source>
</evidence>
<keyword evidence="2" id="KW-1133">Transmembrane helix</keyword>
<gene>
    <name evidence="3" type="ORF">O4U47_23575</name>
</gene>
<dbReference type="Pfam" id="PF06240">
    <property type="entry name" value="COXG"/>
    <property type="match status" value="1"/>
</dbReference>
<dbReference type="RefSeq" id="WP_270680134.1">
    <property type="nucleotide sequence ID" value="NZ_JAQFWP010000056.1"/>
</dbReference>
<feature type="transmembrane region" description="Helical" evidence="2">
    <location>
        <begin position="217"/>
        <end position="234"/>
    </location>
</feature>
<proteinExistence type="predicted"/>
<keyword evidence="2" id="KW-0472">Membrane</keyword>
<dbReference type="SUPFAM" id="SSF55961">
    <property type="entry name" value="Bet v1-like"/>
    <property type="match status" value="1"/>
</dbReference>
<evidence type="ECO:0000313" key="3">
    <source>
        <dbReference type="EMBL" id="MDA2807509.1"/>
    </source>
</evidence>
<dbReference type="InterPro" id="IPR010419">
    <property type="entry name" value="CO_DH_gsu"/>
</dbReference>
<comment type="caution">
    <text evidence="3">The sequence shown here is derived from an EMBL/GenBank/DDBJ whole genome shotgun (WGS) entry which is preliminary data.</text>
</comment>
<accession>A0ABT4TS58</accession>
<keyword evidence="2" id="KW-0812">Transmembrane</keyword>